<dbReference type="InterPro" id="IPR008906">
    <property type="entry name" value="HATC_C_dom"/>
</dbReference>
<dbReference type="Proteomes" id="UP000299102">
    <property type="component" value="Unassembled WGS sequence"/>
</dbReference>
<dbReference type="PANTHER" id="PTHR45913:SF21">
    <property type="entry name" value="DUF4371 DOMAIN-CONTAINING PROTEIN"/>
    <property type="match status" value="1"/>
</dbReference>
<dbReference type="PANTHER" id="PTHR45913">
    <property type="entry name" value="EPM2A-INTERACTING PROTEIN 1"/>
    <property type="match status" value="1"/>
</dbReference>
<evidence type="ECO:0000313" key="2">
    <source>
        <dbReference type="EMBL" id="GBP12804.1"/>
    </source>
</evidence>
<dbReference type="GO" id="GO:0046983">
    <property type="term" value="F:protein dimerization activity"/>
    <property type="evidence" value="ECO:0007669"/>
    <property type="project" value="InterPro"/>
</dbReference>
<name>A0A4C1TF87_EUMVA</name>
<protein>
    <submittedName>
        <fullName evidence="2">SCAN domain-containing protein 3</fullName>
    </submittedName>
</protein>
<reference evidence="2 3" key="1">
    <citation type="journal article" date="2019" name="Commun. Biol.">
        <title>The bagworm genome reveals a unique fibroin gene that provides high tensile strength.</title>
        <authorList>
            <person name="Kono N."/>
            <person name="Nakamura H."/>
            <person name="Ohtoshi R."/>
            <person name="Tomita M."/>
            <person name="Numata K."/>
            <person name="Arakawa K."/>
        </authorList>
    </citation>
    <scope>NUCLEOTIDE SEQUENCE [LARGE SCALE GENOMIC DNA]</scope>
</reference>
<dbReference type="STRING" id="151549.A0A4C1TF87"/>
<organism evidence="2 3">
    <name type="scientific">Eumeta variegata</name>
    <name type="common">Bagworm moth</name>
    <name type="synonym">Eumeta japonica</name>
    <dbReference type="NCBI Taxonomy" id="151549"/>
    <lineage>
        <taxon>Eukaryota</taxon>
        <taxon>Metazoa</taxon>
        <taxon>Ecdysozoa</taxon>
        <taxon>Arthropoda</taxon>
        <taxon>Hexapoda</taxon>
        <taxon>Insecta</taxon>
        <taxon>Pterygota</taxon>
        <taxon>Neoptera</taxon>
        <taxon>Endopterygota</taxon>
        <taxon>Lepidoptera</taxon>
        <taxon>Glossata</taxon>
        <taxon>Ditrysia</taxon>
        <taxon>Tineoidea</taxon>
        <taxon>Psychidae</taxon>
        <taxon>Oiketicinae</taxon>
        <taxon>Eumeta</taxon>
    </lineage>
</organism>
<dbReference type="AlphaFoldDB" id="A0A4C1TF87"/>
<accession>A0A4C1TF87</accession>
<dbReference type="EMBL" id="BGZK01000053">
    <property type="protein sequence ID" value="GBP12804.1"/>
    <property type="molecule type" value="Genomic_DNA"/>
</dbReference>
<comment type="caution">
    <text evidence="2">The sequence shown here is derived from an EMBL/GenBank/DDBJ whole genome shotgun (WGS) entry which is preliminary data.</text>
</comment>
<dbReference type="SUPFAM" id="SSF53098">
    <property type="entry name" value="Ribonuclease H-like"/>
    <property type="match status" value="1"/>
</dbReference>
<evidence type="ECO:0000313" key="3">
    <source>
        <dbReference type="Proteomes" id="UP000299102"/>
    </source>
</evidence>
<sequence length="110" mass="12725">MEHMMLQNEIITLRAKFIFLKARSSSGQDFWALVSNEKYPNLKKCVEQLHSCFGSTYLCESAFSYLKQTKSKHRSRLTDARTLDSLRLAISDYKPDDAKLVEDTQTQCSH</sequence>
<dbReference type="InterPro" id="IPR012337">
    <property type="entry name" value="RNaseH-like_sf"/>
</dbReference>
<feature type="domain" description="HAT C-terminal dimerisation" evidence="1">
    <location>
        <begin position="29"/>
        <end position="80"/>
    </location>
</feature>
<gene>
    <name evidence="2" type="primary">ZBED9</name>
    <name evidence="2" type="ORF">EVAR_6128_1</name>
</gene>
<evidence type="ECO:0000259" key="1">
    <source>
        <dbReference type="Pfam" id="PF05699"/>
    </source>
</evidence>
<keyword evidence="3" id="KW-1185">Reference proteome</keyword>
<dbReference type="OrthoDB" id="1101576at2759"/>
<dbReference type="Pfam" id="PF05699">
    <property type="entry name" value="Dimer_Tnp_hAT"/>
    <property type="match status" value="1"/>
</dbReference>
<proteinExistence type="predicted"/>